<dbReference type="EMBL" id="JAUEPU010000016">
    <property type="protein sequence ID" value="KAK0496183.1"/>
    <property type="molecule type" value="Genomic_DNA"/>
</dbReference>
<evidence type="ECO:0000256" key="1">
    <source>
        <dbReference type="SAM" id="MobiDB-lite"/>
    </source>
</evidence>
<name>A0AA39UNY3_9AGAR</name>
<keyword evidence="3" id="KW-1185">Reference proteome</keyword>
<sequence length="515" mass="57217">MSKTRQVRSERLLLCVDRHESTFAAKLRSLVPNLTINQDNYNHHFELCLFKDEGNYHVHRISDGTKERGLSPGDQYIACVPGQEGGPACLFEWLSMPLPPETQRLLLAFMSIWQNEQENTRRMHKLEHQVDDLAIALRRFMDSSTAPSRSTSSGNVVLTKQGQSMGSFSPECIEVSDDDMPVLKIASSDFSNVVDADLATIIDSNGITAAQKFVHAKIRQRLQKLVPPPSRETIRASHRGVRLPCGDPFPCDFKLDINTGATKLDDVARYYVIHCGKPFHVTPPLSLHHTVWADPEINMWMAQRTEIAPHSRRAAIISPRSSVRSHATGDLSATPTSTTAREDATKNLPAKNRVRQRPRAARVLSATSTPATACEDATKIPPAKNNTTAQVRPAAHSSGLDFQDSVTVIYWDKPGTAAVEVDIAISQVNGLLYLRDGLEAFRKKAVRPDLVDVYIKDIGTRTVAQSYRWVSPSGQIGIPIHVEPGRRTVLLVKKRGLSVSELVDWDVYTFIHGID</sequence>
<comment type="caution">
    <text evidence="2">The sequence shown here is derived from an EMBL/GenBank/DDBJ whole genome shotgun (WGS) entry which is preliminary data.</text>
</comment>
<dbReference type="Proteomes" id="UP001175228">
    <property type="component" value="Unassembled WGS sequence"/>
</dbReference>
<protein>
    <submittedName>
        <fullName evidence="2">Uncharacterized protein</fullName>
    </submittedName>
</protein>
<proteinExistence type="predicted"/>
<accession>A0AA39UNY3</accession>
<reference evidence="2" key="1">
    <citation type="submission" date="2023-06" db="EMBL/GenBank/DDBJ databases">
        <authorList>
            <consortium name="Lawrence Berkeley National Laboratory"/>
            <person name="Ahrendt S."/>
            <person name="Sahu N."/>
            <person name="Indic B."/>
            <person name="Wong-Bajracharya J."/>
            <person name="Merenyi Z."/>
            <person name="Ke H.-M."/>
            <person name="Monk M."/>
            <person name="Kocsube S."/>
            <person name="Drula E."/>
            <person name="Lipzen A."/>
            <person name="Balint B."/>
            <person name="Henrissat B."/>
            <person name="Andreopoulos B."/>
            <person name="Martin F.M."/>
            <person name="Harder C.B."/>
            <person name="Rigling D."/>
            <person name="Ford K.L."/>
            <person name="Foster G.D."/>
            <person name="Pangilinan J."/>
            <person name="Papanicolaou A."/>
            <person name="Barry K."/>
            <person name="LaButti K."/>
            <person name="Viragh M."/>
            <person name="Koriabine M."/>
            <person name="Yan M."/>
            <person name="Riley R."/>
            <person name="Champramary S."/>
            <person name="Plett K.L."/>
            <person name="Tsai I.J."/>
            <person name="Slot J."/>
            <person name="Sipos G."/>
            <person name="Plett J."/>
            <person name="Nagy L.G."/>
            <person name="Grigoriev I.V."/>
        </authorList>
    </citation>
    <scope>NUCLEOTIDE SEQUENCE</scope>
    <source>
        <strain evidence="2">HWK02</strain>
    </source>
</reference>
<feature type="region of interest" description="Disordered" evidence="1">
    <location>
        <begin position="319"/>
        <end position="385"/>
    </location>
</feature>
<evidence type="ECO:0000313" key="2">
    <source>
        <dbReference type="EMBL" id="KAK0496183.1"/>
    </source>
</evidence>
<gene>
    <name evidence="2" type="ORF">EDD18DRAFT_1353862</name>
</gene>
<dbReference type="AlphaFoldDB" id="A0AA39UNY3"/>
<organism evidence="2 3">
    <name type="scientific">Armillaria luteobubalina</name>
    <dbReference type="NCBI Taxonomy" id="153913"/>
    <lineage>
        <taxon>Eukaryota</taxon>
        <taxon>Fungi</taxon>
        <taxon>Dikarya</taxon>
        <taxon>Basidiomycota</taxon>
        <taxon>Agaricomycotina</taxon>
        <taxon>Agaricomycetes</taxon>
        <taxon>Agaricomycetidae</taxon>
        <taxon>Agaricales</taxon>
        <taxon>Marasmiineae</taxon>
        <taxon>Physalacriaceae</taxon>
        <taxon>Armillaria</taxon>
    </lineage>
</organism>
<evidence type="ECO:0000313" key="3">
    <source>
        <dbReference type="Proteomes" id="UP001175228"/>
    </source>
</evidence>